<sequence length="88" mass="9542">MQAQAGDWLVIHSHLEARPIRRALILAVGAGGEPPFTVRWTDTDREAILFPGPDATVVTAAEESDREHAESARVSGMQRDIRAGGPVR</sequence>
<keyword evidence="4" id="KW-1185">Reference proteome</keyword>
<gene>
    <name evidence="3" type="ORF">M6B22_14655</name>
</gene>
<dbReference type="Gene3D" id="2.30.30.440">
    <property type="entry name" value="Domain of unknown function DUF1918"/>
    <property type="match status" value="1"/>
</dbReference>
<accession>A0ABY7JTV0</accession>
<evidence type="ECO:0000313" key="3">
    <source>
        <dbReference type="EMBL" id="WAX55774.1"/>
    </source>
</evidence>
<dbReference type="Pfam" id="PF08940">
    <property type="entry name" value="DUF1918"/>
    <property type="match status" value="1"/>
</dbReference>
<feature type="region of interest" description="Disordered" evidence="1">
    <location>
        <begin position="62"/>
        <end position="88"/>
    </location>
</feature>
<name>A0ABY7JTV0_9ACTN</name>
<dbReference type="InterPro" id="IPR015035">
    <property type="entry name" value="DUF1918"/>
</dbReference>
<organism evidence="3 4">
    <name type="scientific">Jatrophihabitans cynanchi</name>
    <dbReference type="NCBI Taxonomy" id="2944128"/>
    <lineage>
        <taxon>Bacteria</taxon>
        <taxon>Bacillati</taxon>
        <taxon>Actinomycetota</taxon>
        <taxon>Actinomycetes</taxon>
        <taxon>Jatrophihabitantales</taxon>
        <taxon>Jatrophihabitantaceae</taxon>
        <taxon>Jatrophihabitans</taxon>
    </lineage>
</organism>
<evidence type="ECO:0000256" key="1">
    <source>
        <dbReference type="SAM" id="MobiDB-lite"/>
    </source>
</evidence>
<dbReference type="RefSeq" id="WP_269442297.1">
    <property type="nucleotide sequence ID" value="NZ_CP097463.1"/>
</dbReference>
<reference evidence="3" key="1">
    <citation type="submission" date="2022-05" db="EMBL/GenBank/DDBJ databases">
        <title>Jatrophihabitans sp. SB3-54 whole genome sequence.</title>
        <authorList>
            <person name="Suh M.K."/>
            <person name="Eom M.K."/>
            <person name="Kim J.S."/>
            <person name="Kim H.S."/>
            <person name="Do H.E."/>
            <person name="Shin Y.K."/>
            <person name="Lee J.-S."/>
        </authorList>
    </citation>
    <scope>NUCLEOTIDE SEQUENCE</scope>
    <source>
        <strain evidence="3">SB3-54</strain>
    </source>
</reference>
<dbReference type="Proteomes" id="UP001164693">
    <property type="component" value="Chromosome"/>
</dbReference>
<feature type="domain" description="DUF1918" evidence="2">
    <location>
        <begin position="1"/>
        <end position="57"/>
    </location>
</feature>
<evidence type="ECO:0000313" key="4">
    <source>
        <dbReference type="Proteomes" id="UP001164693"/>
    </source>
</evidence>
<dbReference type="EMBL" id="CP097463">
    <property type="protein sequence ID" value="WAX55774.1"/>
    <property type="molecule type" value="Genomic_DNA"/>
</dbReference>
<proteinExistence type="predicted"/>
<dbReference type="SUPFAM" id="SSF50118">
    <property type="entry name" value="Cell growth inhibitor/plasmid maintenance toxic component"/>
    <property type="match status" value="1"/>
</dbReference>
<evidence type="ECO:0000259" key="2">
    <source>
        <dbReference type="Pfam" id="PF08940"/>
    </source>
</evidence>
<protein>
    <submittedName>
        <fullName evidence="3">DUF1918 domain-containing protein</fullName>
    </submittedName>
</protein>